<accession>B7K9Y4</accession>
<keyword evidence="4" id="KW-0233">DNA recombination</keyword>
<dbReference type="AlphaFoldDB" id="B7K9Y4"/>
<evidence type="ECO:0000256" key="4">
    <source>
        <dbReference type="ARBA" id="ARBA00023172"/>
    </source>
</evidence>
<dbReference type="KEGG" id="cyc:PCC7424_1001"/>
<dbReference type="Proteomes" id="UP000002384">
    <property type="component" value="Chromosome"/>
</dbReference>
<keyword evidence="3" id="KW-0238">DNA-binding</keyword>
<proteinExistence type="inferred from homology"/>
<dbReference type="STRING" id="65393.PCC7424_1001"/>
<dbReference type="InterPro" id="IPR010095">
    <property type="entry name" value="Cas12f1-like_TNB"/>
</dbReference>
<keyword evidence="9" id="KW-1185">Reference proteome</keyword>
<feature type="domain" description="Probable transposase IS891/IS1136/IS1341" evidence="5">
    <location>
        <begin position="168"/>
        <end position="284"/>
    </location>
</feature>
<evidence type="ECO:0000256" key="3">
    <source>
        <dbReference type="ARBA" id="ARBA00023125"/>
    </source>
</evidence>
<dbReference type="RefSeq" id="WP_012598402.1">
    <property type="nucleotide sequence ID" value="NC_011729.1"/>
</dbReference>
<dbReference type="GO" id="GO:0006310">
    <property type="term" value="P:DNA recombination"/>
    <property type="evidence" value="ECO:0007669"/>
    <property type="project" value="UniProtKB-KW"/>
</dbReference>
<evidence type="ECO:0000259" key="5">
    <source>
        <dbReference type="Pfam" id="PF01385"/>
    </source>
</evidence>
<dbReference type="Pfam" id="PF07282">
    <property type="entry name" value="Cas12f1-like_TNB"/>
    <property type="match status" value="1"/>
</dbReference>
<organism evidence="8 9">
    <name type="scientific">Gloeothece citriformis (strain PCC 7424)</name>
    <name type="common">Cyanothece sp. (strain PCC 7424)</name>
    <dbReference type="NCBI Taxonomy" id="65393"/>
    <lineage>
        <taxon>Bacteria</taxon>
        <taxon>Bacillati</taxon>
        <taxon>Cyanobacteriota</taxon>
        <taxon>Cyanophyceae</taxon>
        <taxon>Oscillatoriophycideae</taxon>
        <taxon>Chroococcales</taxon>
        <taxon>Aphanothecaceae</taxon>
        <taxon>Gloeothece</taxon>
        <taxon>Gloeothece citriformis</taxon>
    </lineage>
</organism>
<dbReference type="GO" id="GO:0032196">
    <property type="term" value="P:transposition"/>
    <property type="evidence" value="ECO:0007669"/>
    <property type="project" value="UniProtKB-KW"/>
</dbReference>
<reference evidence="8" key="1">
    <citation type="submission" date="2008-12" db="EMBL/GenBank/DDBJ databases">
        <title>Complete sequence of chromosome Cyanothece sp. PCC 7424.</title>
        <authorList>
            <consortium name="US DOE Joint Genome Institute"/>
            <person name="Lucas S."/>
            <person name="Copeland A."/>
            <person name="Lapidus A."/>
            <person name="Glavina del Rio T."/>
            <person name="Dalin E."/>
            <person name="Tice H."/>
            <person name="Bruce D."/>
            <person name="Goodwin L."/>
            <person name="Pitluck S."/>
            <person name="Chertkov O."/>
            <person name="Brettin T."/>
            <person name="Detter J.C."/>
            <person name="Han C."/>
            <person name="Larimer F."/>
            <person name="Land M."/>
            <person name="Hauser L."/>
            <person name="Kyrpides N."/>
            <person name="Mikhailova N."/>
            <person name="Liberton M."/>
            <person name="Stoeckel J."/>
            <person name="Banerjee A."/>
            <person name="Singh A."/>
            <person name="Page L."/>
            <person name="Sato H."/>
            <person name="Zhao L."/>
            <person name="Sherman L."/>
            <person name="Pakrasi H."/>
            <person name="Richardson P."/>
        </authorList>
    </citation>
    <scope>NUCLEOTIDE SEQUENCE</scope>
    <source>
        <strain evidence="8">PCC 7424</strain>
    </source>
</reference>
<evidence type="ECO:0000313" key="9">
    <source>
        <dbReference type="Proteomes" id="UP000002384"/>
    </source>
</evidence>
<evidence type="ECO:0000313" key="8">
    <source>
        <dbReference type="EMBL" id="ACK71340.1"/>
    </source>
</evidence>
<dbReference type="GO" id="GO:0003677">
    <property type="term" value="F:DNA binding"/>
    <property type="evidence" value="ECO:0007669"/>
    <property type="project" value="UniProtKB-KW"/>
</dbReference>
<dbReference type="EMBL" id="CP001291">
    <property type="protein sequence ID" value="ACK71340.1"/>
    <property type="molecule type" value="Genomic_DNA"/>
</dbReference>
<evidence type="ECO:0000259" key="6">
    <source>
        <dbReference type="Pfam" id="PF07282"/>
    </source>
</evidence>
<dbReference type="Pfam" id="PF01385">
    <property type="entry name" value="OrfB_IS605"/>
    <property type="match status" value="1"/>
</dbReference>
<evidence type="ECO:0000256" key="2">
    <source>
        <dbReference type="ARBA" id="ARBA00022578"/>
    </source>
</evidence>
<name>B7K9Y4_GLOC7</name>
<comment type="similarity">
    <text evidence="1">In the C-terminal section; belongs to the transposase 35 family.</text>
</comment>
<evidence type="ECO:0000313" key="7">
    <source>
        <dbReference type="EMBL" id="ACK69455.1"/>
    </source>
</evidence>
<dbReference type="InterPro" id="IPR001959">
    <property type="entry name" value="Transposase"/>
</dbReference>
<gene>
    <name evidence="7" type="ordered locus">PCC7424_1001</name>
    <name evidence="8" type="ordered locus">PCC7424_2936</name>
</gene>
<sequence length="418" mass="48222">MQLVQRHIVSQSHSYWKYFDQQCFLSKNLFNLTNYEMRQYFFSTKSVLGFTELYHKVSQTDAYYSMPNTKVAKQVIRRIHKAWVGYKSAHKDWQKNPHKYLGEPRLPKYKPKEKGRYMLVFPLETVSKPYLRKGRVKLTPCPIQIETGLQEVIEVRVVPRSGCYVIEVVYEQQELEKTTGNIVAGLDIGLVNLATLTTNQSGVKPLLIKGGALKAINTYYNKQKSKIQSNLELRHKVKTSNRLNALTHKRNCRIDNYLHTTSRRIIDWCIANQINTLVIGKNEGWKQSINIGKRNNQQFVNVPHAKLIDQIIYKATLVGIEVITTEESYSSQASFLHFDPLPKYGEKKPKFSGKRVCRGLYKSDLGILNADINGSYNIIRKQVKSNAIFDSHDLKALPFMPSVLDPLRTHNINFLQVV</sequence>
<dbReference type="NCBIfam" id="TIGR01766">
    <property type="entry name" value="IS200/IS605 family accessory protein TnpB-like domain"/>
    <property type="match status" value="1"/>
</dbReference>
<dbReference type="KEGG" id="cyc:PCC7424_2936"/>
<evidence type="ECO:0000256" key="1">
    <source>
        <dbReference type="ARBA" id="ARBA00008761"/>
    </source>
</evidence>
<dbReference type="EMBL" id="CP001291">
    <property type="protein sequence ID" value="ACK69455.1"/>
    <property type="molecule type" value="Genomic_DNA"/>
</dbReference>
<feature type="domain" description="Cas12f1-like TNB" evidence="6">
    <location>
        <begin position="304"/>
        <end position="378"/>
    </location>
</feature>
<dbReference type="NCBIfam" id="NF040570">
    <property type="entry name" value="guided_TnpB"/>
    <property type="match status" value="1"/>
</dbReference>
<dbReference type="HOGENOM" id="CLU_032903_16_0_3"/>
<dbReference type="eggNOG" id="COG0675">
    <property type="taxonomic scope" value="Bacteria"/>
</dbReference>
<keyword evidence="2" id="KW-0815">Transposition</keyword>
<dbReference type="OrthoDB" id="442799at2"/>
<protein>
    <submittedName>
        <fullName evidence="8">Transposase, IS605 OrfB family</fullName>
    </submittedName>
</protein>
<reference evidence="9" key="2">
    <citation type="journal article" date="2011" name="MBio">
        <title>Novel metabolic attributes of the genus Cyanothece, comprising a group of unicellular nitrogen-fixing Cyanobacteria.</title>
        <authorList>
            <person name="Bandyopadhyay A."/>
            <person name="Elvitigala T."/>
            <person name="Welsh E."/>
            <person name="Stockel J."/>
            <person name="Liberton M."/>
            <person name="Min H."/>
            <person name="Sherman L.A."/>
            <person name="Pakrasi H.B."/>
        </authorList>
    </citation>
    <scope>NUCLEOTIDE SEQUENCE [LARGE SCALE GENOMIC DNA]</scope>
    <source>
        <strain evidence="9">PCC 7424</strain>
    </source>
</reference>